<name>A0A6G1H5V5_9PEZI</name>
<feature type="transmembrane region" description="Helical" evidence="6">
    <location>
        <begin position="140"/>
        <end position="163"/>
    </location>
</feature>
<evidence type="ECO:0000256" key="5">
    <source>
        <dbReference type="SAM" id="MobiDB-lite"/>
    </source>
</evidence>
<dbReference type="Proteomes" id="UP000800041">
    <property type="component" value="Unassembled WGS sequence"/>
</dbReference>
<evidence type="ECO:0000256" key="6">
    <source>
        <dbReference type="SAM" id="Phobius"/>
    </source>
</evidence>
<gene>
    <name evidence="8" type="ORF">K402DRAFT_419722</name>
</gene>
<proteinExistence type="predicted"/>
<feature type="transmembrane region" description="Helical" evidence="6">
    <location>
        <begin position="169"/>
        <end position="187"/>
    </location>
</feature>
<dbReference type="FunFam" id="1.20.1250.20:FF:000318">
    <property type="entry name" value="MFS multidrug transporter, putative"/>
    <property type="match status" value="1"/>
</dbReference>
<reference evidence="8" key="1">
    <citation type="journal article" date="2020" name="Stud. Mycol.">
        <title>101 Dothideomycetes genomes: a test case for predicting lifestyles and emergence of pathogens.</title>
        <authorList>
            <person name="Haridas S."/>
            <person name="Albert R."/>
            <person name="Binder M."/>
            <person name="Bloem J."/>
            <person name="Labutti K."/>
            <person name="Salamov A."/>
            <person name="Andreopoulos B."/>
            <person name="Baker S."/>
            <person name="Barry K."/>
            <person name="Bills G."/>
            <person name="Bluhm B."/>
            <person name="Cannon C."/>
            <person name="Castanera R."/>
            <person name="Culley D."/>
            <person name="Daum C."/>
            <person name="Ezra D."/>
            <person name="Gonzalez J."/>
            <person name="Henrissat B."/>
            <person name="Kuo A."/>
            <person name="Liang C."/>
            <person name="Lipzen A."/>
            <person name="Lutzoni F."/>
            <person name="Magnuson J."/>
            <person name="Mondo S."/>
            <person name="Nolan M."/>
            <person name="Ohm R."/>
            <person name="Pangilinan J."/>
            <person name="Park H.-J."/>
            <person name="Ramirez L."/>
            <person name="Alfaro M."/>
            <person name="Sun H."/>
            <person name="Tritt A."/>
            <person name="Yoshinaga Y."/>
            <person name="Zwiers L.-H."/>
            <person name="Turgeon B."/>
            <person name="Goodwin S."/>
            <person name="Spatafora J."/>
            <person name="Crous P."/>
            <person name="Grigoriev I."/>
        </authorList>
    </citation>
    <scope>NUCLEOTIDE SEQUENCE</scope>
    <source>
        <strain evidence="8">CBS 113979</strain>
    </source>
</reference>
<feature type="transmembrane region" description="Helical" evidence="6">
    <location>
        <begin position="407"/>
        <end position="432"/>
    </location>
</feature>
<feature type="transmembrane region" description="Helical" evidence="6">
    <location>
        <begin position="109"/>
        <end position="128"/>
    </location>
</feature>
<keyword evidence="9" id="KW-1185">Reference proteome</keyword>
<dbReference type="InterPro" id="IPR036259">
    <property type="entry name" value="MFS_trans_sf"/>
</dbReference>
<feature type="transmembrane region" description="Helical" evidence="6">
    <location>
        <begin position="374"/>
        <end position="395"/>
    </location>
</feature>
<dbReference type="AlphaFoldDB" id="A0A6G1H5V5"/>
<feature type="transmembrane region" description="Helical" evidence="6">
    <location>
        <begin position="228"/>
        <end position="247"/>
    </location>
</feature>
<dbReference type="GO" id="GO:0005886">
    <property type="term" value="C:plasma membrane"/>
    <property type="evidence" value="ECO:0007669"/>
    <property type="project" value="TreeGrafter"/>
</dbReference>
<dbReference type="Gene3D" id="1.20.1250.20">
    <property type="entry name" value="MFS general substrate transporter like domains"/>
    <property type="match status" value="1"/>
</dbReference>
<feature type="compositionally biased region" description="Basic and acidic residues" evidence="5">
    <location>
        <begin position="1"/>
        <end position="13"/>
    </location>
</feature>
<feature type="transmembrane region" description="Helical" evidence="6">
    <location>
        <begin position="75"/>
        <end position="97"/>
    </location>
</feature>
<evidence type="ECO:0000256" key="2">
    <source>
        <dbReference type="ARBA" id="ARBA00022692"/>
    </source>
</evidence>
<feature type="transmembrane region" description="Helical" evidence="6">
    <location>
        <begin position="297"/>
        <end position="315"/>
    </location>
</feature>
<keyword evidence="3 6" id="KW-1133">Transmembrane helix</keyword>
<evidence type="ECO:0000259" key="7">
    <source>
        <dbReference type="PROSITE" id="PS50850"/>
    </source>
</evidence>
<comment type="subcellular location">
    <subcellularLocation>
        <location evidence="1">Membrane</location>
        <topology evidence="1">Multi-pass membrane protein</topology>
    </subcellularLocation>
</comment>
<dbReference type="InterPro" id="IPR011701">
    <property type="entry name" value="MFS"/>
</dbReference>
<feature type="transmembrane region" description="Helical" evidence="6">
    <location>
        <begin position="473"/>
        <end position="494"/>
    </location>
</feature>
<dbReference type="GO" id="GO:0022857">
    <property type="term" value="F:transmembrane transporter activity"/>
    <property type="evidence" value="ECO:0007669"/>
    <property type="project" value="InterPro"/>
</dbReference>
<organism evidence="8 9">
    <name type="scientific">Aulographum hederae CBS 113979</name>
    <dbReference type="NCBI Taxonomy" id="1176131"/>
    <lineage>
        <taxon>Eukaryota</taxon>
        <taxon>Fungi</taxon>
        <taxon>Dikarya</taxon>
        <taxon>Ascomycota</taxon>
        <taxon>Pezizomycotina</taxon>
        <taxon>Dothideomycetes</taxon>
        <taxon>Pleosporomycetidae</taxon>
        <taxon>Aulographales</taxon>
        <taxon>Aulographaceae</taxon>
    </lineage>
</organism>
<accession>A0A6G1H5V5</accession>
<dbReference type="EMBL" id="ML977149">
    <property type="protein sequence ID" value="KAF1988400.1"/>
    <property type="molecule type" value="Genomic_DNA"/>
</dbReference>
<sequence>MSTSSSKEEKEHVEDDLEQAPTHATYIEKDSASSISPEHREYLIQRHGTIDLDPLPGFGNADPYNWPSWKKITNLVLVAWHACMSTFIAAAIIPAYGEIAEDFGTSVQNVSYLTSLQIATLGVAPLFWRPLADRFGRRPIFLLSLVVSLVGNVGCAESHSYSAMAGCRALVAFFISPAAAIGSGVVVESFFKKERARYMGIWTLMVTLGVPLSPFIFGFVSYRLDYRWIYWILAMINGVQLILYLFLGPETRYLRRGVSHEGSNFKQQYLTFRRIDTKPLNFLDFVRPIAMVMRPPVAIAAAAYAMIFLFGNVMISVELPQLFLEKFHFNPQQLGLQFIGSIVGSVIGEQIGGSMSDLWMKRRARRGPDPQPEYRLWVSYGGYLLTICGVVVFLVRTEQAPELHWNVTPIIGAAIAAAGNQIVTTVLITYAVDCYRDEAASVGVFITLVRQLWGFIGPFWFPSMFANVGVANSSGVATVMIIVVSIVPTILLQWKGTSWR</sequence>
<evidence type="ECO:0000313" key="9">
    <source>
        <dbReference type="Proteomes" id="UP000800041"/>
    </source>
</evidence>
<protein>
    <submittedName>
        <fullName evidence="8">MFS general substrate transporter</fullName>
    </submittedName>
</protein>
<evidence type="ECO:0000256" key="3">
    <source>
        <dbReference type="ARBA" id="ARBA00022989"/>
    </source>
</evidence>
<dbReference type="InterPro" id="IPR020846">
    <property type="entry name" value="MFS_dom"/>
</dbReference>
<evidence type="ECO:0000313" key="8">
    <source>
        <dbReference type="EMBL" id="KAF1988400.1"/>
    </source>
</evidence>
<dbReference type="PROSITE" id="PS50850">
    <property type="entry name" value="MFS"/>
    <property type="match status" value="1"/>
</dbReference>
<dbReference type="PANTHER" id="PTHR23502:SF2">
    <property type="entry name" value="TRANSPORTER, PUTATIVE (AFU_ORTHOLOGUE AFUA_2G08910)-RELATED"/>
    <property type="match status" value="1"/>
</dbReference>
<dbReference type="PANTHER" id="PTHR23502">
    <property type="entry name" value="MAJOR FACILITATOR SUPERFAMILY"/>
    <property type="match status" value="1"/>
</dbReference>
<feature type="domain" description="Major facilitator superfamily (MFS) profile" evidence="7">
    <location>
        <begin position="74"/>
        <end position="497"/>
    </location>
</feature>
<feature type="transmembrane region" description="Helical" evidence="6">
    <location>
        <begin position="199"/>
        <end position="222"/>
    </location>
</feature>
<feature type="region of interest" description="Disordered" evidence="5">
    <location>
        <begin position="1"/>
        <end position="34"/>
    </location>
</feature>
<dbReference type="OrthoDB" id="2585655at2759"/>
<evidence type="ECO:0000256" key="1">
    <source>
        <dbReference type="ARBA" id="ARBA00004141"/>
    </source>
</evidence>
<evidence type="ECO:0000256" key="4">
    <source>
        <dbReference type="ARBA" id="ARBA00023136"/>
    </source>
</evidence>
<keyword evidence="4 6" id="KW-0472">Membrane</keyword>
<keyword evidence="2 6" id="KW-0812">Transmembrane</keyword>
<feature type="transmembrane region" description="Helical" evidence="6">
    <location>
        <begin position="439"/>
        <end position="461"/>
    </location>
</feature>
<feature type="transmembrane region" description="Helical" evidence="6">
    <location>
        <begin position="335"/>
        <end position="353"/>
    </location>
</feature>
<dbReference type="SUPFAM" id="SSF103473">
    <property type="entry name" value="MFS general substrate transporter"/>
    <property type="match status" value="1"/>
</dbReference>
<dbReference type="Pfam" id="PF07690">
    <property type="entry name" value="MFS_1"/>
    <property type="match status" value="1"/>
</dbReference>